<keyword evidence="1" id="KW-0812">Transmembrane</keyword>
<feature type="transmembrane region" description="Helical" evidence="1">
    <location>
        <begin position="60"/>
        <end position="82"/>
    </location>
</feature>
<accession>I4B8K4</accession>
<keyword evidence="1" id="KW-1133">Transmembrane helix</keyword>
<name>I4B8K4_TURPD</name>
<feature type="transmembrane region" description="Helical" evidence="1">
    <location>
        <begin position="237"/>
        <end position="255"/>
    </location>
</feature>
<evidence type="ECO:0000313" key="2">
    <source>
        <dbReference type="EMBL" id="AFM13611.1"/>
    </source>
</evidence>
<dbReference type="KEGG" id="tpx:Turpa_2972"/>
<dbReference type="AlphaFoldDB" id="I4B8K4"/>
<feature type="transmembrane region" description="Helical" evidence="1">
    <location>
        <begin position="29"/>
        <end position="48"/>
    </location>
</feature>
<reference evidence="2 3" key="1">
    <citation type="submission" date="2012-06" db="EMBL/GenBank/DDBJ databases">
        <title>The complete chromosome of genome of Turneriella parva DSM 21527.</title>
        <authorList>
            <consortium name="US DOE Joint Genome Institute (JGI-PGF)"/>
            <person name="Lucas S."/>
            <person name="Han J."/>
            <person name="Lapidus A."/>
            <person name="Bruce D."/>
            <person name="Goodwin L."/>
            <person name="Pitluck S."/>
            <person name="Peters L."/>
            <person name="Kyrpides N."/>
            <person name="Mavromatis K."/>
            <person name="Ivanova N."/>
            <person name="Mikhailova N."/>
            <person name="Chertkov O."/>
            <person name="Detter J.C."/>
            <person name="Tapia R."/>
            <person name="Han C."/>
            <person name="Land M."/>
            <person name="Hauser L."/>
            <person name="Markowitz V."/>
            <person name="Cheng J.-F."/>
            <person name="Hugenholtz P."/>
            <person name="Woyke T."/>
            <person name="Wu D."/>
            <person name="Gronow S."/>
            <person name="Wellnitz S."/>
            <person name="Brambilla E."/>
            <person name="Klenk H.-P."/>
            <person name="Eisen J.A."/>
        </authorList>
    </citation>
    <scope>NUCLEOTIDE SEQUENCE [LARGE SCALE GENOMIC DNA]</scope>
    <source>
        <strain evidence="3">ATCC BAA-1111 / DSM 21527 / NCTC 11395 / H</strain>
    </source>
</reference>
<feature type="transmembrane region" description="Helical" evidence="1">
    <location>
        <begin position="125"/>
        <end position="152"/>
    </location>
</feature>
<proteinExistence type="predicted"/>
<protein>
    <recommendedName>
        <fullName evidence="4">DUF2232 domain-containing protein</fullName>
    </recommendedName>
</protein>
<keyword evidence="1" id="KW-0472">Membrane</keyword>
<evidence type="ECO:0000256" key="1">
    <source>
        <dbReference type="SAM" id="Phobius"/>
    </source>
</evidence>
<dbReference type="Pfam" id="PF09991">
    <property type="entry name" value="DUF2232"/>
    <property type="match status" value="1"/>
</dbReference>
<dbReference type="RefSeq" id="WP_014804112.1">
    <property type="nucleotide sequence ID" value="NC_018020.1"/>
</dbReference>
<keyword evidence="3" id="KW-1185">Reference proteome</keyword>
<dbReference type="EMBL" id="CP002959">
    <property type="protein sequence ID" value="AFM13611.1"/>
    <property type="molecule type" value="Genomic_DNA"/>
</dbReference>
<feature type="transmembrane region" description="Helical" evidence="1">
    <location>
        <begin position="6"/>
        <end position="22"/>
    </location>
</feature>
<sequence>MELLLGFPLSLAFALVPIYLYKSNFDRRIWLWSVVVVTGLFLFLPGRMRVEAFLPGGAAIFYFISGVWVVALNPTSAIFKLLNMPLPTRRELKAEIERIPDVEGRVQKYLSLTVQLKKIWQKRDAFLSGYNSALLLVFTIASSVVSFTVAAYEYRVTGVLKQILDEAYNQWAQRMQAAGQPIVDFRVQLLDYAPTIIFISSFTAVLCLGVFLRIFARIRFKQNVVQGHMSLFRIPDTWVWALIVCGAGFVGALRVEGLKPLMFYFRNGLMVMLFLYMLQGIGVAALFFEVRLMPAHWIALGAMLIGLWMPELIPLMAIIFLAIGLLEVWLALRKRSLRPVTDSDLS</sequence>
<evidence type="ECO:0008006" key="4">
    <source>
        <dbReference type="Google" id="ProtNLM"/>
    </source>
</evidence>
<dbReference type="HOGENOM" id="CLU_801539_0_0_12"/>
<dbReference type="STRING" id="869212.Turpa_2972"/>
<feature type="transmembrane region" description="Helical" evidence="1">
    <location>
        <begin position="315"/>
        <end position="332"/>
    </location>
</feature>
<dbReference type="Proteomes" id="UP000006048">
    <property type="component" value="Chromosome"/>
</dbReference>
<gene>
    <name evidence="2" type="ordered locus">Turpa_2972</name>
</gene>
<evidence type="ECO:0000313" key="3">
    <source>
        <dbReference type="Proteomes" id="UP000006048"/>
    </source>
</evidence>
<dbReference type="InterPro" id="IPR018710">
    <property type="entry name" value="DUF2232"/>
</dbReference>
<dbReference type="OrthoDB" id="9812295at2"/>
<feature type="transmembrane region" description="Helical" evidence="1">
    <location>
        <begin position="196"/>
        <end position="216"/>
    </location>
</feature>
<organism evidence="2 3">
    <name type="scientific">Turneriella parva (strain ATCC BAA-1111 / DSM 21527 / NCTC 11395 / H)</name>
    <name type="common">Leptospira parva</name>
    <dbReference type="NCBI Taxonomy" id="869212"/>
    <lineage>
        <taxon>Bacteria</taxon>
        <taxon>Pseudomonadati</taxon>
        <taxon>Spirochaetota</taxon>
        <taxon>Spirochaetia</taxon>
        <taxon>Leptospirales</taxon>
        <taxon>Leptospiraceae</taxon>
        <taxon>Turneriella</taxon>
    </lineage>
</organism>